<evidence type="ECO:0000313" key="10">
    <source>
        <dbReference type="Proteomes" id="UP000285324"/>
    </source>
</evidence>
<accession>A0A424WJT2</accession>
<comment type="cofactor">
    <cofactor evidence="1">
        <name>pyridoxal 5'-phosphate</name>
        <dbReference type="ChEBI" id="CHEBI:597326"/>
    </cofactor>
</comment>
<keyword evidence="7" id="KW-0175">Coiled coil</keyword>
<proteinExistence type="inferred from homology"/>
<dbReference type="GO" id="GO:0030170">
    <property type="term" value="F:pyridoxal phosphate binding"/>
    <property type="evidence" value="ECO:0007669"/>
    <property type="project" value="InterPro"/>
</dbReference>
<comment type="similarity">
    <text evidence="2">Belongs to the class-I pyridoxal-phosphate-dependent aminotransferase family.</text>
</comment>
<dbReference type="SUPFAM" id="SSF53383">
    <property type="entry name" value="PLP-dependent transferases"/>
    <property type="match status" value="1"/>
</dbReference>
<dbReference type="GO" id="GO:0033585">
    <property type="term" value="P:L-phenylalanine biosynthetic process from chorismate via phenylpyruvate"/>
    <property type="evidence" value="ECO:0007669"/>
    <property type="project" value="TreeGrafter"/>
</dbReference>
<dbReference type="InterPro" id="IPR004839">
    <property type="entry name" value="Aminotransferase_I/II_large"/>
</dbReference>
<sequence length="400" mass="43592">MQSLFSPLPAAAGDTIFALVEAFQNDPAPHKVSLSIGTYFSEDGTIPVMRAVRQARDMLVQADKPHPYLPIPGSAPYRNAARELVLGADGPEPERVVTAQSVGGTGALKLGADLLRQIRPDATVWVSDPTWENHAQIFRQAGFTVHEYPYYDAETATVRFAQMHDALQALPAGSIVVLHASCHNPTGVDLSADQWEALTELFARQGLIPFFDLAYQGFGLGLDADAEPIRAMARAGVECLVASSFSKNFSLYGERCGALNIVCRDKAAADRALGQLKLLIRGNYSTPPTFGAALVAAVLSDRAMRQVWTEELEQMRTRLVSLRTRLSGALKQLTGAPETWDYIERQQGLFSYMRLSPQQVESLRREHAVYLLKSGRLCVAGLTDGNIDYVAGAIAACARR</sequence>
<dbReference type="EMBL" id="QVXO01000002">
    <property type="protein sequence ID" value="RPJ93540.1"/>
    <property type="molecule type" value="Genomic_DNA"/>
</dbReference>
<dbReference type="PRINTS" id="PR00799">
    <property type="entry name" value="TRANSAMINASE"/>
</dbReference>
<gene>
    <name evidence="9" type="ORF">DY367_01940</name>
</gene>
<keyword evidence="5 9" id="KW-0808">Transferase</keyword>
<keyword evidence="4 9" id="KW-0032">Aminotransferase</keyword>
<feature type="domain" description="Aminotransferase class I/classII large" evidence="8">
    <location>
        <begin position="30"/>
        <end position="394"/>
    </location>
</feature>
<dbReference type="InterPro" id="IPR015421">
    <property type="entry name" value="PyrdxlP-dep_Trfase_major"/>
</dbReference>
<dbReference type="PANTHER" id="PTHR11879">
    <property type="entry name" value="ASPARTATE AMINOTRANSFERASE"/>
    <property type="match status" value="1"/>
</dbReference>
<dbReference type="GO" id="GO:0005829">
    <property type="term" value="C:cytosol"/>
    <property type="evidence" value="ECO:0007669"/>
    <property type="project" value="TreeGrafter"/>
</dbReference>
<evidence type="ECO:0000256" key="1">
    <source>
        <dbReference type="ARBA" id="ARBA00001933"/>
    </source>
</evidence>
<dbReference type="InterPro" id="IPR015422">
    <property type="entry name" value="PyrdxlP-dep_Trfase_small"/>
</dbReference>
<evidence type="ECO:0000259" key="8">
    <source>
        <dbReference type="Pfam" id="PF00155"/>
    </source>
</evidence>
<evidence type="ECO:0000313" key="9">
    <source>
        <dbReference type="EMBL" id="RPJ93540.1"/>
    </source>
</evidence>
<dbReference type="GO" id="GO:0004838">
    <property type="term" value="F:L-tyrosine-2-oxoglutarate transaminase activity"/>
    <property type="evidence" value="ECO:0007669"/>
    <property type="project" value="TreeGrafter"/>
</dbReference>
<dbReference type="InterPro" id="IPR015424">
    <property type="entry name" value="PyrdxlP-dep_Trfase"/>
</dbReference>
<dbReference type="Pfam" id="PF00155">
    <property type="entry name" value="Aminotran_1_2"/>
    <property type="match status" value="1"/>
</dbReference>
<protein>
    <submittedName>
        <fullName evidence="9">Aspartate/tyrosine/aromatic aminotransferase</fullName>
    </submittedName>
</protein>
<dbReference type="Gene3D" id="3.40.640.10">
    <property type="entry name" value="Type I PLP-dependent aspartate aminotransferase-like (Major domain)"/>
    <property type="match status" value="1"/>
</dbReference>
<evidence type="ECO:0000256" key="7">
    <source>
        <dbReference type="SAM" id="Coils"/>
    </source>
</evidence>
<dbReference type="InterPro" id="IPR000796">
    <property type="entry name" value="Asp_trans"/>
</dbReference>
<evidence type="ECO:0000256" key="5">
    <source>
        <dbReference type="ARBA" id="ARBA00022679"/>
    </source>
</evidence>
<evidence type="ECO:0000256" key="3">
    <source>
        <dbReference type="ARBA" id="ARBA00011738"/>
    </source>
</evidence>
<dbReference type="GO" id="GO:0042802">
    <property type="term" value="F:identical protein binding"/>
    <property type="evidence" value="ECO:0007669"/>
    <property type="project" value="TreeGrafter"/>
</dbReference>
<evidence type="ECO:0000256" key="2">
    <source>
        <dbReference type="ARBA" id="ARBA00007441"/>
    </source>
</evidence>
<comment type="caution">
    <text evidence="9">The sequence shown here is derived from an EMBL/GenBank/DDBJ whole genome shotgun (WGS) entry which is preliminary data.</text>
</comment>
<dbReference type="RefSeq" id="WP_118931512.1">
    <property type="nucleotide sequence ID" value="NZ_CP061008.1"/>
</dbReference>
<keyword evidence="6" id="KW-0663">Pyridoxal phosphate</keyword>
<dbReference type="PANTHER" id="PTHR11879:SF37">
    <property type="entry name" value="AROMATIC-AMINO-ACID AMINOTRANSFERASE"/>
    <property type="match status" value="1"/>
</dbReference>
<dbReference type="FunFam" id="3.40.640.10:FF:000066">
    <property type="entry name" value="Aspartate aminotransferase"/>
    <property type="match status" value="1"/>
</dbReference>
<dbReference type="NCBIfam" id="NF006719">
    <property type="entry name" value="PRK09257.1"/>
    <property type="match status" value="1"/>
</dbReference>
<evidence type="ECO:0000256" key="4">
    <source>
        <dbReference type="ARBA" id="ARBA00022576"/>
    </source>
</evidence>
<evidence type="ECO:0000256" key="6">
    <source>
        <dbReference type="ARBA" id="ARBA00022898"/>
    </source>
</evidence>
<dbReference type="CDD" id="cd00609">
    <property type="entry name" value="AAT_like"/>
    <property type="match status" value="1"/>
</dbReference>
<dbReference type="AlphaFoldDB" id="A0A424WJT2"/>
<dbReference type="OrthoDB" id="9766445at2"/>
<feature type="coiled-coil region" evidence="7">
    <location>
        <begin position="305"/>
        <end position="332"/>
    </location>
</feature>
<reference evidence="9 10" key="1">
    <citation type="submission" date="2018-08" db="EMBL/GenBank/DDBJ databases">
        <title>Achromobacter xylosoxidans Genome sequencing and assembly.</title>
        <authorList>
            <person name="Wang R."/>
            <person name="Rensing C."/>
            <person name="Li Y."/>
        </authorList>
    </citation>
    <scope>NUCLEOTIDE SEQUENCE [LARGE SCALE GENOMIC DNA]</scope>
    <source>
        <strain evidence="9 10">GD003A</strain>
    </source>
</reference>
<organism evidence="9 10">
    <name type="scientific">Alcaligenes xylosoxydans xylosoxydans</name>
    <name type="common">Achromobacter xylosoxidans</name>
    <dbReference type="NCBI Taxonomy" id="85698"/>
    <lineage>
        <taxon>Bacteria</taxon>
        <taxon>Pseudomonadati</taxon>
        <taxon>Pseudomonadota</taxon>
        <taxon>Betaproteobacteria</taxon>
        <taxon>Burkholderiales</taxon>
        <taxon>Alcaligenaceae</taxon>
        <taxon>Achromobacter</taxon>
    </lineage>
</organism>
<comment type="subunit">
    <text evidence="3">Homodimer.</text>
</comment>
<dbReference type="Proteomes" id="UP000285324">
    <property type="component" value="Unassembled WGS sequence"/>
</dbReference>
<name>A0A424WJT2_ALCXX</name>
<dbReference type="Gene3D" id="3.90.1150.10">
    <property type="entry name" value="Aspartate Aminotransferase, domain 1"/>
    <property type="match status" value="1"/>
</dbReference>